<dbReference type="PANTHER" id="PTHR34001:SF3">
    <property type="entry name" value="BLL7405 PROTEIN"/>
    <property type="match status" value="1"/>
</dbReference>
<dbReference type="Proteomes" id="UP001595536">
    <property type="component" value="Unassembled WGS sequence"/>
</dbReference>
<comment type="caution">
    <text evidence="8">The sequence shown here is derived from an EMBL/GenBank/DDBJ whole genome shotgun (WGS) entry which is preliminary data.</text>
</comment>
<dbReference type="RefSeq" id="WP_376830865.1">
    <property type="nucleotide sequence ID" value="NZ_JBHLWR010000006.1"/>
</dbReference>
<reference evidence="9" key="1">
    <citation type="journal article" date="2019" name="Int. J. Syst. Evol. Microbiol.">
        <title>The Global Catalogue of Microorganisms (GCM) 10K type strain sequencing project: providing services to taxonomists for standard genome sequencing and annotation.</title>
        <authorList>
            <consortium name="The Broad Institute Genomics Platform"/>
            <consortium name="The Broad Institute Genome Sequencing Center for Infectious Disease"/>
            <person name="Wu L."/>
            <person name="Ma J."/>
        </authorList>
    </citation>
    <scope>NUCLEOTIDE SEQUENCE [LARGE SCALE GENOMIC DNA]</scope>
    <source>
        <strain evidence="9">CCM 7941</strain>
    </source>
</reference>
<dbReference type="EMBL" id="JBHRUV010000083">
    <property type="protein sequence ID" value="MFC3267150.1"/>
    <property type="molecule type" value="Genomic_DNA"/>
</dbReference>
<evidence type="ECO:0000313" key="8">
    <source>
        <dbReference type="EMBL" id="MFC3267150.1"/>
    </source>
</evidence>
<feature type="chain" id="PRO_5046005608" evidence="6">
    <location>
        <begin position="20"/>
        <end position="284"/>
    </location>
</feature>
<keyword evidence="9" id="KW-1185">Reference proteome</keyword>
<evidence type="ECO:0000256" key="1">
    <source>
        <dbReference type="ARBA" id="ARBA00004442"/>
    </source>
</evidence>
<keyword evidence="3" id="KW-0472">Membrane</keyword>
<organism evidence="8 9">
    <name type="scientific">Camelimonas abortus</name>
    <dbReference type="NCBI Taxonomy" id="1017184"/>
    <lineage>
        <taxon>Bacteria</taxon>
        <taxon>Pseudomonadati</taxon>
        <taxon>Pseudomonadota</taxon>
        <taxon>Alphaproteobacteria</taxon>
        <taxon>Hyphomicrobiales</taxon>
        <taxon>Chelatococcaceae</taxon>
        <taxon>Camelimonas</taxon>
    </lineage>
</organism>
<evidence type="ECO:0000256" key="3">
    <source>
        <dbReference type="ARBA" id="ARBA00023136"/>
    </source>
</evidence>
<dbReference type="InterPro" id="IPR011250">
    <property type="entry name" value="OMP/PagP_B-barrel"/>
</dbReference>
<dbReference type="Pfam" id="PF13505">
    <property type="entry name" value="OMP_b-brl"/>
    <property type="match status" value="1"/>
</dbReference>
<gene>
    <name evidence="8" type="ORF">ACFOEX_12425</name>
</gene>
<proteinExistence type="inferred from homology"/>
<comment type="similarity">
    <text evidence="5">Belongs to the Omp25/RopB family.</text>
</comment>
<evidence type="ECO:0000256" key="5">
    <source>
        <dbReference type="ARBA" id="ARBA00038306"/>
    </source>
</evidence>
<feature type="domain" description="Outer membrane protein beta-barrel" evidence="7">
    <location>
        <begin position="21"/>
        <end position="284"/>
    </location>
</feature>
<dbReference type="InterPro" id="IPR051692">
    <property type="entry name" value="OMP-like"/>
</dbReference>
<dbReference type="Gene3D" id="2.40.160.20">
    <property type="match status" value="1"/>
</dbReference>
<evidence type="ECO:0000313" key="9">
    <source>
        <dbReference type="Proteomes" id="UP001595536"/>
    </source>
</evidence>
<evidence type="ECO:0000256" key="6">
    <source>
        <dbReference type="SAM" id="SignalP"/>
    </source>
</evidence>
<accession>A0ABV7LGU9</accession>
<name>A0ABV7LGU9_9HYPH</name>
<keyword evidence="4" id="KW-0998">Cell outer membrane</keyword>
<protein>
    <submittedName>
        <fullName evidence="8">Outer membrane protein</fullName>
    </submittedName>
</protein>
<evidence type="ECO:0000256" key="4">
    <source>
        <dbReference type="ARBA" id="ARBA00023237"/>
    </source>
</evidence>
<evidence type="ECO:0000256" key="2">
    <source>
        <dbReference type="ARBA" id="ARBA00022729"/>
    </source>
</evidence>
<feature type="signal peptide" evidence="6">
    <location>
        <begin position="1"/>
        <end position="19"/>
    </location>
</feature>
<sequence length="284" mass="29539">MNRIVVAAAVFAAMTTAGAAADLPLRGTLPALPEPAPEKEWTGAYVGVSAGAVSSQGSEARAAVSGLPFISTDATGGGVFRALERRGDASGTAGAQLGYNFQVDRYLMGVEADYNWGNAVSRSDFVGVVAHSVTSPFGLEAVETYAAAARVRTRLASYGTLRGRLGVLVTPQLLVYATGGLAVGSLRSTAEMAGAYGIVVGGAAFPSAAGAWERRRSAARWGWTLGGGVEFAVTSQLSLKGEYLYLDLGSREHVLATAAADGFNATIHERNRYHVLRAGVNYRF</sequence>
<dbReference type="InterPro" id="IPR027385">
    <property type="entry name" value="Beta-barrel_OMP"/>
</dbReference>
<dbReference type="PANTHER" id="PTHR34001">
    <property type="entry name" value="BLL7405 PROTEIN"/>
    <property type="match status" value="1"/>
</dbReference>
<comment type="subcellular location">
    <subcellularLocation>
        <location evidence="1">Cell outer membrane</location>
    </subcellularLocation>
</comment>
<keyword evidence="2 6" id="KW-0732">Signal</keyword>
<dbReference type="SUPFAM" id="SSF56925">
    <property type="entry name" value="OMPA-like"/>
    <property type="match status" value="1"/>
</dbReference>
<evidence type="ECO:0000259" key="7">
    <source>
        <dbReference type="Pfam" id="PF13505"/>
    </source>
</evidence>